<organism evidence="1 2">
    <name type="scientific">Anaerolinea thermolimosa</name>
    <dbReference type="NCBI Taxonomy" id="229919"/>
    <lineage>
        <taxon>Bacteria</taxon>
        <taxon>Bacillati</taxon>
        <taxon>Chloroflexota</taxon>
        <taxon>Anaerolineae</taxon>
        <taxon>Anaerolineales</taxon>
        <taxon>Anaerolineaceae</taxon>
        <taxon>Anaerolinea</taxon>
    </lineage>
</organism>
<sequence>MKTPNAVSCQFQSLTLSRGNFFQSSSGLVGGDAETLRGLSVKTGRPLSQGGIAACSHISKDALYGLIGCQRFTKKLLKALNHSNGHLHIIQWGALEDGLPGCLRIVAF</sequence>
<reference evidence="1 2" key="1">
    <citation type="journal article" date="2018" name="Nat. Biotechnol.">
        <title>A standardized bacterial taxonomy based on genome phylogeny substantially revises the tree of life.</title>
        <authorList>
            <person name="Parks D.H."/>
            <person name="Chuvochina M."/>
            <person name="Waite D.W."/>
            <person name="Rinke C."/>
            <person name="Skarshewski A."/>
            <person name="Chaumeil P.A."/>
            <person name="Hugenholtz P."/>
        </authorList>
    </citation>
    <scope>NUCLEOTIDE SEQUENCE [LARGE SCALE GENOMIC DNA]</scope>
    <source>
        <strain evidence="1">UBA8781</strain>
    </source>
</reference>
<accession>A0A3D1JG38</accession>
<comment type="caution">
    <text evidence="1">The sequence shown here is derived from an EMBL/GenBank/DDBJ whole genome shotgun (WGS) entry which is preliminary data.</text>
</comment>
<protein>
    <submittedName>
        <fullName evidence="1">Uncharacterized protein</fullName>
    </submittedName>
</protein>
<dbReference type="Proteomes" id="UP000264141">
    <property type="component" value="Unassembled WGS sequence"/>
</dbReference>
<dbReference type="AlphaFoldDB" id="A0A3D1JG38"/>
<proteinExistence type="predicted"/>
<gene>
    <name evidence="1" type="ORF">DEQ80_05000</name>
</gene>
<evidence type="ECO:0000313" key="2">
    <source>
        <dbReference type="Proteomes" id="UP000264141"/>
    </source>
</evidence>
<evidence type="ECO:0000313" key="1">
    <source>
        <dbReference type="EMBL" id="HCE17197.1"/>
    </source>
</evidence>
<name>A0A3D1JG38_9CHLR</name>
<dbReference type="EMBL" id="DPBP01000022">
    <property type="protein sequence ID" value="HCE17197.1"/>
    <property type="molecule type" value="Genomic_DNA"/>
</dbReference>